<protein>
    <submittedName>
        <fullName evidence="6">Methyltransferase</fullName>
    </submittedName>
</protein>
<evidence type="ECO:0000313" key="7">
    <source>
        <dbReference type="Proteomes" id="UP001500212"/>
    </source>
</evidence>
<dbReference type="GO" id="GO:0032259">
    <property type="term" value="P:methylation"/>
    <property type="evidence" value="ECO:0007669"/>
    <property type="project" value="UniProtKB-KW"/>
</dbReference>
<dbReference type="Proteomes" id="UP001500212">
    <property type="component" value="Unassembled WGS sequence"/>
</dbReference>
<dbReference type="CDD" id="cd02440">
    <property type="entry name" value="AdoMet_MTases"/>
    <property type="match status" value="1"/>
</dbReference>
<organism evidence="6 7">
    <name type="scientific">Actinoallomurus liliacearum</name>
    <dbReference type="NCBI Taxonomy" id="1080073"/>
    <lineage>
        <taxon>Bacteria</taxon>
        <taxon>Bacillati</taxon>
        <taxon>Actinomycetota</taxon>
        <taxon>Actinomycetes</taxon>
        <taxon>Streptosporangiales</taxon>
        <taxon>Thermomonosporaceae</taxon>
        <taxon>Actinoallomurus</taxon>
    </lineage>
</organism>
<dbReference type="InterPro" id="IPR016461">
    <property type="entry name" value="COMT-like"/>
</dbReference>
<evidence type="ECO:0000256" key="1">
    <source>
        <dbReference type="ARBA" id="ARBA00022603"/>
    </source>
</evidence>
<feature type="domain" description="O-methyltransferase dimerisation" evidence="5">
    <location>
        <begin position="16"/>
        <end position="91"/>
    </location>
</feature>
<sequence>MTRTTLDTSTPAGILRLANSFCDAKALLTAVELGLFTFLSEGPADEGTIRERLGLHGRGLSDWLALLVSLDLLERDGERYRNGAGAGRFLVRGQGAYIGGFLERTNHNLYPAWGRLTEGLRTGEQQSGSSFEAVIENPRILGQFINSMDALTRVLGPQLLEAYDGWSKYQSILDIGGCRGSLVSQVLTRYPHLSGAVFDLPQMSPFFDEKVAEQGLTGKVTFHGGSFFTDPLPSADIVMIGHVLHDWDPGQRAELVRKAYDSVNPGGVLLVYDRMLDRESSRVENLVISLDMLLVTEGGSEYYLGEVRDNALGAGFTSVEDRRLGEYDTLAICHKAAS</sequence>
<name>A0ABP8TRL2_9ACTN</name>
<dbReference type="InterPro" id="IPR036390">
    <property type="entry name" value="WH_DNA-bd_sf"/>
</dbReference>
<keyword evidence="3" id="KW-0949">S-adenosyl-L-methionine</keyword>
<keyword evidence="1 6" id="KW-0489">Methyltransferase</keyword>
<gene>
    <name evidence="6" type="ORF">GCM10023195_51890</name>
</gene>
<keyword evidence="2" id="KW-0808">Transferase</keyword>
<dbReference type="PANTHER" id="PTHR43712:SF2">
    <property type="entry name" value="O-METHYLTRANSFERASE CICE"/>
    <property type="match status" value="1"/>
</dbReference>
<dbReference type="InterPro" id="IPR029063">
    <property type="entry name" value="SAM-dependent_MTases_sf"/>
</dbReference>
<dbReference type="PIRSF" id="PIRSF005739">
    <property type="entry name" value="O-mtase"/>
    <property type="match status" value="1"/>
</dbReference>
<dbReference type="SUPFAM" id="SSF53335">
    <property type="entry name" value="S-adenosyl-L-methionine-dependent methyltransferases"/>
    <property type="match status" value="1"/>
</dbReference>
<dbReference type="Gene3D" id="3.40.50.150">
    <property type="entry name" value="Vaccinia Virus protein VP39"/>
    <property type="match status" value="1"/>
</dbReference>
<accession>A0ABP8TRL2</accession>
<dbReference type="InterPro" id="IPR012967">
    <property type="entry name" value="COMT_dimerisation"/>
</dbReference>
<dbReference type="PANTHER" id="PTHR43712">
    <property type="entry name" value="PUTATIVE (AFU_ORTHOLOGUE AFUA_4G14580)-RELATED"/>
    <property type="match status" value="1"/>
</dbReference>
<proteinExistence type="predicted"/>
<evidence type="ECO:0000256" key="3">
    <source>
        <dbReference type="ARBA" id="ARBA00022691"/>
    </source>
</evidence>
<comment type="caution">
    <text evidence="6">The sequence shown here is derived from an EMBL/GenBank/DDBJ whole genome shotgun (WGS) entry which is preliminary data.</text>
</comment>
<dbReference type="Pfam" id="PF08100">
    <property type="entry name" value="Dimerisation"/>
    <property type="match status" value="1"/>
</dbReference>
<dbReference type="InterPro" id="IPR036388">
    <property type="entry name" value="WH-like_DNA-bd_sf"/>
</dbReference>
<dbReference type="Pfam" id="PF00891">
    <property type="entry name" value="Methyltransf_2"/>
    <property type="match status" value="1"/>
</dbReference>
<evidence type="ECO:0000259" key="5">
    <source>
        <dbReference type="Pfam" id="PF08100"/>
    </source>
</evidence>
<evidence type="ECO:0000256" key="2">
    <source>
        <dbReference type="ARBA" id="ARBA00022679"/>
    </source>
</evidence>
<dbReference type="SUPFAM" id="SSF46785">
    <property type="entry name" value="Winged helix' DNA-binding domain"/>
    <property type="match status" value="1"/>
</dbReference>
<dbReference type="PROSITE" id="PS51683">
    <property type="entry name" value="SAM_OMT_II"/>
    <property type="match status" value="1"/>
</dbReference>
<dbReference type="EMBL" id="BAABHJ010000019">
    <property type="protein sequence ID" value="GAA4612145.1"/>
    <property type="molecule type" value="Genomic_DNA"/>
</dbReference>
<reference evidence="7" key="1">
    <citation type="journal article" date="2019" name="Int. J. Syst. Evol. Microbiol.">
        <title>The Global Catalogue of Microorganisms (GCM) 10K type strain sequencing project: providing services to taxonomists for standard genome sequencing and annotation.</title>
        <authorList>
            <consortium name="The Broad Institute Genomics Platform"/>
            <consortium name="The Broad Institute Genome Sequencing Center for Infectious Disease"/>
            <person name="Wu L."/>
            <person name="Ma J."/>
        </authorList>
    </citation>
    <scope>NUCLEOTIDE SEQUENCE [LARGE SCALE GENOMIC DNA]</scope>
    <source>
        <strain evidence="7">JCM 17938</strain>
    </source>
</reference>
<dbReference type="InterPro" id="IPR001077">
    <property type="entry name" value="COMT_C"/>
</dbReference>
<keyword evidence="7" id="KW-1185">Reference proteome</keyword>
<feature type="domain" description="O-methyltransferase C-terminal" evidence="4">
    <location>
        <begin position="113"/>
        <end position="316"/>
    </location>
</feature>
<dbReference type="GO" id="GO:0008168">
    <property type="term" value="F:methyltransferase activity"/>
    <property type="evidence" value="ECO:0007669"/>
    <property type="project" value="UniProtKB-KW"/>
</dbReference>
<evidence type="ECO:0000313" key="6">
    <source>
        <dbReference type="EMBL" id="GAA4612145.1"/>
    </source>
</evidence>
<dbReference type="RefSeq" id="WP_345359609.1">
    <property type="nucleotide sequence ID" value="NZ_BAABHJ010000019.1"/>
</dbReference>
<evidence type="ECO:0000259" key="4">
    <source>
        <dbReference type="Pfam" id="PF00891"/>
    </source>
</evidence>
<dbReference type="Gene3D" id="1.10.10.10">
    <property type="entry name" value="Winged helix-like DNA-binding domain superfamily/Winged helix DNA-binding domain"/>
    <property type="match status" value="1"/>
</dbReference>